<evidence type="ECO:0000313" key="1">
    <source>
        <dbReference type="EMBL" id="HIT95207.1"/>
    </source>
</evidence>
<dbReference type="InterPro" id="IPR050155">
    <property type="entry name" value="HAD-like_hydrolase_sf"/>
</dbReference>
<dbReference type="Proteomes" id="UP000824160">
    <property type="component" value="Unassembled WGS sequence"/>
</dbReference>
<dbReference type="SFLD" id="SFLDS00003">
    <property type="entry name" value="Haloacid_Dehalogenase"/>
    <property type="match status" value="1"/>
</dbReference>
<proteinExistence type="predicted"/>
<dbReference type="GO" id="GO:0016787">
    <property type="term" value="F:hydrolase activity"/>
    <property type="evidence" value="ECO:0007669"/>
    <property type="project" value="UniProtKB-KW"/>
</dbReference>
<reference evidence="1" key="2">
    <citation type="journal article" date="2021" name="PeerJ">
        <title>Extensive microbial diversity within the chicken gut microbiome revealed by metagenomics and culture.</title>
        <authorList>
            <person name="Gilroy R."/>
            <person name="Ravi A."/>
            <person name="Getino M."/>
            <person name="Pursley I."/>
            <person name="Horton D.L."/>
            <person name="Alikhan N.F."/>
            <person name="Baker D."/>
            <person name="Gharbi K."/>
            <person name="Hall N."/>
            <person name="Watson M."/>
            <person name="Adriaenssens E.M."/>
            <person name="Foster-Nyarko E."/>
            <person name="Jarju S."/>
            <person name="Secka A."/>
            <person name="Antonio M."/>
            <person name="Oren A."/>
            <person name="Chaudhuri R.R."/>
            <person name="La Ragione R."/>
            <person name="Hildebrand F."/>
            <person name="Pallen M.J."/>
        </authorList>
    </citation>
    <scope>NUCLEOTIDE SEQUENCE</scope>
    <source>
        <strain evidence="1">ChiBcec7-5410</strain>
    </source>
</reference>
<dbReference type="Pfam" id="PF13419">
    <property type="entry name" value="HAD_2"/>
    <property type="match status" value="1"/>
</dbReference>
<comment type="caution">
    <text evidence="1">The sequence shown here is derived from an EMBL/GenBank/DDBJ whole genome shotgun (WGS) entry which is preliminary data.</text>
</comment>
<dbReference type="InterPro" id="IPR041492">
    <property type="entry name" value="HAD_2"/>
</dbReference>
<dbReference type="InterPro" id="IPR023214">
    <property type="entry name" value="HAD_sf"/>
</dbReference>
<gene>
    <name evidence="1" type="ORF">IAC43_08470</name>
</gene>
<dbReference type="EMBL" id="DVLW01000232">
    <property type="protein sequence ID" value="HIT95207.1"/>
    <property type="molecule type" value="Genomic_DNA"/>
</dbReference>
<name>A0A9D1H7A4_9FIRM</name>
<sequence>MYTTILFDLDGTITNSEEGIIRSVEYALQKSGIKEYERSSLLRFIGPPLRQSFQEYFDMTPEQAAQATAFYRERYAPIGKFECTLYLGIAQLLQKLHHSGRKVVLATSKPENFAREILDHFSLTGYFTLIGGALLDGSRDTKESVLRYILDTGIVTGDAVMIGDTRFDMEGAAAVGLPAIGVAYGFGSRKELTEGGAVAIADDVAQLAALLDA</sequence>
<dbReference type="GO" id="GO:0004713">
    <property type="term" value="F:protein tyrosine kinase activity"/>
    <property type="evidence" value="ECO:0007669"/>
    <property type="project" value="TreeGrafter"/>
</dbReference>
<dbReference type="SFLD" id="SFLDG01129">
    <property type="entry name" value="C1.5:_HAD__Beta-PGM__Phosphata"/>
    <property type="match status" value="1"/>
</dbReference>
<organism evidence="1 2">
    <name type="scientific">Candidatus Faecivivens stercoripullorum</name>
    <dbReference type="NCBI Taxonomy" id="2840805"/>
    <lineage>
        <taxon>Bacteria</taxon>
        <taxon>Bacillati</taxon>
        <taxon>Bacillota</taxon>
        <taxon>Clostridia</taxon>
        <taxon>Eubacteriales</taxon>
        <taxon>Oscillospiraceae</taxon>
        <taxon>Oscillospiraceae incertae sedis</taxon>
        <taxon>Candidatus Faecivivens</taxon>
    </lineage>
</organism>
<keyword evidence="1" id="KW-0378">Hydrolase</keyword>
<dbReference type="SUPFAM" id="SSF56784">
    <property type="entry name" value="HAD-like"/>
    <property type="match status" value="1"/>
</dbReference>
<dbReference type="Gene3D" id="3.40.50.1000">
    <property type="entry name" value="HAD superfamily/HAD-like"/>
    <property type="match status" value="1"/>
</dbReference>
<dbReference type="PANTHER" id="PTHR43434">
    <property type="entry name" value="PHOSPHOGLYCOLATE PHOSPHATASE"/>
    <property type="match status" value="1"/>
</dbReference>
<dbReference type="InterPro" id="IPR036412">
    <property type="entry name" value="HAD-like_sf"/>
</dbReference>
<dbReference type="GO" id="GO:0005829">
    <property type="term" value="C:cytosol"/>
    <property type="evidence" value="ECO:0007669"/>
    <property type="project" value="TreeGrafter"/>
</dbReference>
<dbReference type="InterPro" id="IPR023198">
    <property type="entry name" value="PGP-like_dom2"/>
</dbReference>
<evidence type="ECO:0000313" key="2">
    <source>
        <dbReference type="Proteomes" id="UP000824160"/>
    </source>
</evidence>
<dbReference type="Gene3D" id="1.10.150.240">
    <property type="entry name" value="Putative phosphatase, domain 2"/>
    <property type="match status" value="1"/>
</dbReference>
<reference evidence="1" key="1">
    <citation type="submission" date="2020-10" db="EMBL/GenBank/DDBJ databases">
        <authorList>
            <person name="Gilroy R."/>
        </authorList>
    </citation>
    <scope>NUCLEOTIDE SEQUENCE</scope>
    <source>
        <strain evidence="1">ChiBcec7-5410</strain>
    </source>
</reference>
<protein>
    <submittedName>
        <fullName evidence="1">HAD hydrolase-like protein</fullName>
    </submittedName>
</protein>
<dbReference type="AlphaFoldDB" id="A0A9D1H7A4"/>
<accession>A0A9D1H7A4</accession>
<dbReference type="PANTHER" id="PTHR43434:SF20">
    <property type="entry name" value="5'-NUCLEOTIDASE"/>
    <property type="match status" value="1"/>
</dbReference>